<dbReference type="InterPro" id="IPR008948">
    <property type="entry name" value="L-Aspartase-like"/>
</dbReference>
<sequence>MAHIIDHEFYKDSWGTPEMRAVFDDRARFERWLDIEATLAEIQAGLGIVPEEAAREIRAKARFACIDEDRMREDLGSTGHTLMALLNGLERACEKPHGEWIHYGPTTQDIQDTGAVLEMRDAWAILVRDLKRLEAACLALAERHAATPMVGRTHGQHGLPMTLGMKIAGWAAELRRDIERMKDIPSRAFFVMLHGGVGTQASFGAAAEETTKRFAAHYGLFVPPTCWANARDGMAEYQTVLGIVAGTLGRIANEVFELSRTEVSELHEPTPKTMVGSTTMPHKRNAVRSEFTGAMVKVVMNNTLLGLQGMIVEHERDTRVWRLDWHSLPESSLMLHKALAHMIAVVEGLDVDEARIAANLDMLGGAIMSEAVMFHLGTRLGKQTAHHVLHEATMEAAETGRPFREAVLGHPALQGVIAAEELEGLMDYSQYLGTAEAQVHAVIAESRKRAETDPEV</sequence>
<dbReference type="InterPro" id="IPR019468">
    <property type="entry name" value="AdenyloSucc_lyase_C"/>
</dbReference>
<dbReference type="PANTHER" id="PTHR43172:SF1">
    <property type="entry name" value="ADENYLOSUCCINATE LYASE"/>
    <property type="match status" value="1"/>
</dbReference>
<dbReference type="SUPFAM" id="SSF48557">
    <property type="entry name" value="L-aspartase-like"/>
    <property type="match status" value="1"/>
</dbReference>
<evidence type="ECO:0000259" key="2">
    <source>
        <dbReference type="SMART" id="SM00998"/>
    </source>
</evidence>
<dbReference type="GO" id="GO:0005829">
    <property type="term" value="C:cytosol"/>
    <property type="evidence" value="ECO:0007669"/>
    <property type="project" value="TreeGrafter"/>
</dbReference>
<dbReference type="Pfam" id="PF00206">
    <property type="entry name" value="Lyase_1"/>
    <property type="match status" value="1"/>
</dbReference>
<dbReference type="InterPro" id="IPR022761">
    <property type="entry name" value="Fumarate_lyase_N"/>
</dbReference>
<accession>A0A7S8HCZ8</accession>
<dbReference type="InterPro" id="IPR020557">
    <property type="entry name" value="Fumarate_lyase_CS"/>
</dbReference>
<dbReference type="AlphaFoldDB" id="A0A7S8HCZ8"/>
<dbReference type="PRINTS" id="PR00149">
    <property type="entry name" value="FUMRATELYASE"/>
</dbReference>
<dbReference type="PRINTS" id="PR00145">
    <property type="entry name" value="ARGSUCLYASE"/>
</dbReference>
<feature type="domain" description="Adenylosuccinate lyase C-terminal" evidence="2">
    <location>
        <begin position="364"/>
        <end position="443"/>
    </location>
</feature>
<protein>
    <submittedName>
        <fullName evidence="3">Adenylosuccinate lyase family protein</fullName>
    </submittedName>
</protein>
<evidence type="ECO:0000313" key="4">
    <source>
        <dbReference type="Proteomes" id="UP000593594"/>
    </source>
</evidence>
<dbReference type="KEGG" id="kmn:HW532_14465"/>
<dbReference type="RefSeq" id="WP_213161147.1">
    <property type="nucleotide sequence ID" value="NZ_CP058214.1"/>
</dbReference>
<dbReference type="InterPro" id="IPR024083">
    <property type="entry name" value="Fumarase/histidase_N"/>
</dbReference>
<gene>
    <name evidence="3" type="ORF">HW532_14465</name>
</gene>
<dbReference type="SMART" id="SM00998">
    <property type="entry name" value="ADSL_C"/>
    <property type="match status" value="1"/>
</dbReference>
<dbReference type="Gene3D" id="1.10.275.10">
    <property type="entry name" value="Fumarase/aspartase (N-terminal domain)"/>
    <property type="match status" value="1"/>
</dbReference>
<dbReference type="Proteomes" id="UP000593594">
    <property type="component" value="Chromosome"/>
</dbReference>
<proteinExistence type="predicted"/>
<dbReference type="PANTHER" id="PTHR43172">
    <property type="entry name" value="ADENYLOSUCCINATE LYASE"/>
    <property type="match status" value="1"/>
</dbReference>
<dbReference type="GO" id="GO:0004018">
    <property type="term" value="F:N6-(1,2-dicarboxyethyl)AMP AMP-lyase (fumarate-forming) activity"/>
    <property type="evidence" value="ECO:0007669"/>
    <property type="project" value="TreeGrafter"/>
</dbReference>
<keyword evidence="4" id="KW-1185">Reference proteome</keyword>
<dbReference type="PROSITE" id="PS00163">
    <property type="entry name" value="FUMARATE_LYASES"/>
    <property type="match status" value="1"/>
</dbReference>
<dbReference type="GO" id="GO:0070626">
    <property type="term" value="F:(S)-2-(5-amino-1-(5-phospho-D-ribosyl)imidazole-4-carboxamido) succinate lyase (fumarate-forming) activity"/>
    <property type="evidence" value="ECO:0007669"/>
    <property type="project" value="TreeGrafter"/>
</dbReference>
<reference evidence="3 4" key="1">
    <citation type="submission" date="2020-06" db="EMBL/GenBank/DDBJ databases">
        <title>Genome sequence of 2 isolates from Red Sea Mangroves.</title>
        <authorList>
            <person name="Sefrji F."/>
            <person name="Michoud G."/>
            <person name="Merlino G."/>
            <person name="Daffonchio D."/>
        </authorList>
    </citation>
    <scope>NUCLEOTIDE SEQUENCE [LARGE SCALE GENOMIC DNA]</scope>
    <source>
        <strain evidence="3 4">R1DC25</strain>
    </source>
</reference>
<name>A0A7S8HCZ8_9HYPH</name>
<dbReference type="InterPro" id="IPR000362">
    <property type="entry name" value="Fumarate_lyase_fam"/>
</dbReference>
<evidence type="ECO:0000313" key="3">
    <source>
        <dbReference type="EMBL" id="QPC43783.1"/>
    </source>
</evidence>
<dbReference type="CDD" id="cd01597">
    <property type="entry name" value="pCLME"/>
    <property type="match status" value="1"/>
</dbReference>
<evidence type="ECO:0000256" key="1">
    <source>
        <dbReference type="ARBA" id="ARBA00023239"/>
    </source>
</evidence>
<dbReference type="EMBL" id="CP058214">
    <property type="protein sequence ID" value="QPC43783.1"/>
    <property type="molecule type" value="Genomic_DNA"/>
</dbReference>
<dbReference type="Pfam" id="PF10397">
    <property type="entry name" value="ADSL_C"/>
    <property type="match status" value="1"/>
</dbReference>
<dbReference type="GO" id="GO:0044208">
    <property type="term" value="P:'de novo' AMP biosynthetic process"/>
    <property type="evidence" value="ECO:0007669"/>
    <property type="project" value="TreeGrafter"/>
</dbReference>
<organism evidence="3 4">
    <name type="scientific">Kaustia mangrovi</name>
    <dbReference type="NCBI Taxonomy" id="2593653"/>
    <lineage>
        <taxon>Bacteria</taxon>
        <taxon>Pseudomonadati</taxon>
        <taxon>Pseudomonadota</taxon>
        <taxon>Alphaproteobacteria</taxon>
        <taxon>Hyphomicrobiales</taxon>
        <taxon>Parvibaculaceae</taxon>
        <taxon>Kaustia</taxon>
    </lineage>
</organism>
<keyword evidence="1 3" id="KW-0456">Lyase</keyword>
<dbReference type="Gene3D" id="1.20.200.10">
    <property type="entry name" value="Fumarase/aspartase (Central domain)"/>
    <property type="match status" value="1"/>
</dbReference>
<dbReference type="Gene3D" id="1.10.40.30">
    <property type="entry name" value="Fumarase/aspartase (C-terminal domain)"/>
    <property type="match status" value="1"/>
</dbReference>